<dbReference type="PANTHER" id="PTHR43003:SF6">
    <property type="entry name" value="DNA GLYCOSYLASE"/>
    <property type="match status" value="1"/>
</dbReference>
<evidence type="ECO:0000313" key="5">
    <source>
        <dbReference type="Proteomes" id="UP001139354"/>
    </source>
</evidence>
<dbReference type="GO" id="GO:0006307">
    <property type="term" value="P:DNA alkylation repair"/>
    <property type="evidence" value="ECO:0007669"/>
    <property type="project" value="TreeGrafter"/>
</dbReference>
<dbReference type="GO" id="GO:0043916">
    <property type="term" value="F:DNA-7-methylguanine glycosylase activity"/>
    <property type="evidence" value="ECO:0007669"/>
    <property type="project" value="TreeGrafter"/>
</dbReference>
<feature type="compositionally biased region" description="Basic and acidic residues" evidence="3">
    <location>
        <begin position="23"/>
        <end position="38"/>
    </location>
</feature>
<dbReference type="InterPro" id="IPR051912">
    <property type="entry name" value="Alkylbase_DNA_Glycosylase/TA"/>
</dbReference>
<keyword evidence="5" id="KW-1185">Reference proteome</keyword>
<dbReference type="Gene3D" id="1.10.340.30">
    <property type="entry name" value="Hypothetical protein, domain 2"/>
    <property type="match status" value="1"/>
</dbReference>
<organism evidence="4 5">
    <name type="scientific">Microbacterium allomyrinae</name>
    <dbReference type="NCBI Taxonomy" id="2830666"/>
    <lineage>
        <taxon>Bacteria</taxon>
        <taxon>Bacillati</taxon>
        <taxon>Actinomycetota</taxon>
        <taxon>Actinomycetes</taxon>
        <taxon>Micrococcales</taxon>
        <taxon>Microbacteriaceae</taxon>
        <taxon>Microbacterium</taxon>
    </lineage>
</organism>
<evidence type="ECO:0000313" key="4">
    <source>
        <dbReference type="EMBL" id="MCC2031374.1"/>
    </source>
</evidence>
<name>A0A9X1LSW4_9MICO</name>
<keyword evidence="2" id="KW-0234">DNA repair</keyword>
<sequence length="336" mass="36621">MTTSLSHIPRARDAGRFVTAPSRSRDARPDTTHPLETEYRPRHPLDVRRTLLFQRRGAGDPTMTVAGSVVWRASRTPAGVATLAIRETHPGVIRAAAWGPGRDWALGQLPALCGADDDPTGFDASRHPLIADAHRRNPGLRLSRTGLVFDALACAIFEQKVTGMQAFGAWRRIVTWCGERAPGPTPTPLFAPPTIDGWQHVPSWVWHRAGLEPPQSQTVVRAARRGDALVRAVLAADDGEAVDRVLVSQPGIGPWTSAETRARALGDPDAVSVGDFHLAHEVGYALTGTRTDDDGMLRLLSPWAGHRQRVIRLIGASGVSEPRRGPRLHPEDHRDR</sequence>
<dbReference type="EMBL" id="JAGTTN010000001">
    <property type="protein sequence ID" value="MCC2031374.1"/>
    <property type="molecule type" value="Genomic_DNA"/>
</dbReference>
<dbReference type="GO" id="GO:0008725">
    <property type="term" value="F:DNA-3-methyladenine glycosylase activity"/>
    <property type="evidence" value="ECO:0007669"/>
    <property type="project" value="TreeGrafter"/>
</dbReference>
<dbReference type="Proteomes" id="UP001139354">
    <property type="component" value="Unassembled WGS sequence"/>
</dbReference>
<proteinExistence type="predicted"/>
<dbReference type="GO" id="GO:0032993">
    <property type="term" value="C:protein-DNA complex"/>
    <property type="evidence" value="ECO:0007669"/>
    <property type="project" value="TreeGrafter"/>
</dbReference>
<keyword evidence="1" id="KW-0227">DNA damage</keyword>
<evidence type="ECO:0000256" key="1">
    <source>
        <dbReference type="ARBA" id="ARBA00022763"/>
    </source>
</evidence>
<feature type="region of interest" description="Disordered" evidence="3">
    <location>
        <begin position="1"/>
        <end position="38"/>
    </location>
</feature>
<dbReference type="GO" id="GO:0032131">
    <property type="term" value="F:alkylated DNA binding"/>
    <property type="evidence" value="ECO:0007669"/>
    <property type="project" value="TreeGrafter"/>
</dbReference>
<dbReference type="AlphaFoldDB" id="A0A9X1LSW4"/>
<dbReference type="SUPFAM" id="SSF48150">
    <property type="entry name" value="DNA-glycosylase"/>
    <property type="match status" value="1"/>
</dbReference>
<dbReference type="GO" id="GO:0005737">
    <property type="term" value="C:cytoplasm"/>
    <property type="evidence" value="ECO:0007669"/>
    <property type="project" value="TreeGrafter"/>
</dbReference>
<comment type="caution">
    <text evidence="4">The sequence shown here is derived from an EMBL/GenBank/DDBJ whole genome shotgun (WGS) entry which is preliminary data.</text>
</comment>
<gene>
    <name evidence="4" type="ORF">KEC57_04165</name>
</gene>
<dbReference type="GO" id="GO:0006285">
    <property type="term" value="P:base-excision repair, AP site formation"/>
    <property type="evidence" value="ECO:0007669"/>
    <property type="project" value="TreeGrafter"/>
</dbReference>
<dbReference type="RefSeq" id="WP_229383258.1">
    <property type="nucleotide sequence ID" value="NZ_JAGTTN010000001.1"/>
</dbReference>
<evidence type="ECO:0000256" key="2">
    <source>
        <dbReference type="ARBA" id="ARBA00023204"/>
    </source>
</evidence>
<dbReference type="PANTHER" id="PTHR43003">
    <property type="entry name" value="DNA-3-METHYLADENINE GLYCOSYLASE"/>
    <property type="match status" value="1"/>
</dbReference>
<protein>
    <submittedName>
        <fullName evidence="4">DNA-3-methyladenine glycosylase 2 family protein</fullName>
    </submittedName>
</protein>
<evidence type="ECO:0000256" key="3">
    <source>
        <dbReference type="SAM" id="MobiDB-lite"/>
    </source>
</evidence>
<reference evidence="4" key="1">
    <citation type="submission" date="2021-04" db="EMBL/GenBank/DDBJ databases">
        <title>Microbacterium tenobrionis sp. nov. and Microbacterium allomyrinae sp. nov., isolated from larvae of Tenobrio molitor and Allomyrina dichotoma, respectively.</title>
        <authorList>
            <person name="Lee S.D."/>
        </authorList>
    </citation>
    <scope>NUCLEOTIDE SEQUENCE</scope>
    <source>
        <strain evidence="4">BWT-G7</strain>
    </source>
</reference>
<dbReference type="InterPro" id="IPR011257">
    <property type="entry name" value="DNA_glycosylase"/>
</dbReference>
<accession>A0A9X1LSW4</accession>